<name>A0A4R8MXA7_LEPME</name>
<proteinExistence type="predicted"/>
<dbReference type="PROSITE" id="PS51257">
    <property type="entry name" value="PROKAR_LIPOPROTEIN"/>
    <property type="match status" value="1"/>
</dbReference>
<keyword evidence="1" id="KW-0732">Signal</keyword>
<dbReference type="Proteomes" id="UP000294684">
    <property type="component" value="Unassembled WGS sequence"/>
</dbReference>
<dbReference type="RefSeq" id="WP_004788361.1">
    <property type="nucleotide sequence ID" value="NZ_RQGE01000036.1"/>
</dbReference>
<dbReference type="InterPro" id="IPR058178">
    <property type="entry name" value="LBF_1134-like"/>
</dbReference>
<evidence type="ECO:0000313" key="2">
    <source>
        <dbReference type="EMBL" id="TDY72072.1"/>
    </source>
</evidence>
<accession>A0A4R8MXA7</accession>
<keyword evidence="3" id="KW-1185">Reference proteome</keyword>
<evidence type="ECO:0000313" key="3">
    <source>
        <dbReference type="Proteomes" id="UP000294684"/>
    </source>
</evidence>
<comment type="caution">
    <text evidence="2">The sequence shown here is derived from an EMBL/GenBank/DDBJ whole genome shotgun (WGS) entry which is preliminary data.</text>
</comment>
<evidence type="ECO:0000256" key="1">
    <source>
        <dbReference type="SAM" id="SignalP"/>
    </source>
</evidence>
<dbReference type="NCBIfam" id="NF047759">
    <property type="entry name" value="LBF_1134_fam"/>
    <property type="match status" value="1"/>
</dbReference>
<dbReference type="AlphaFoldDB" id="A0A4R8MXA7"/>
<evidence type="ECO:0008006" key="4">
    <source>
        <dbReference type="Google" id="ProtNLM"/>
    </source>
</evidence>
<sequence length="201" mass="23010">MKLIPPTLFFCLLFCACAGGNIKIKIKPDRSGDLVLYQKKITKTTSGLPFGTGLVSTGELEIRIKERAYRFKDYTHILPPGFRLIEFTEDQTHEIQLVVDTSKTSALLSALEINRDEINSILNEAKLRDDLLRFNTLVEFIQIEIQFPFSIKKVKFSEPRTPGEWTARLDSNEKMIVNIPLHSVWSNEHPLTTIQIYPESN</sequence>
<dbReference type="EMBL" id="SORO01000001">
    <property type="protein sequence ID" value="TDY72072.1"/>
    <property type="molecule type" value="Genomic_DNA"/>
</dbReference>
<protein>
    <recommendedName>
        <fullName evidence="4">Lipoprotein</fullName>
    </recommendedName>
</protein>
<feature type="chain" id="PRO_5020763643" description="Lipoprotein" evidence="1">
    <location>
        <begin position="19"/>
        <end position="201"/>
    </location>
</feature>
<reference evidence="2 3" key="1">
    <citation type="submission" date="2019-03" db="EMBL/GenBank/DDBJ databases">
        <title>Genomic Encyclopedia of Archaeal and Bacterial Type Strains, Phase II (KMG-II): from individual species to whole genera.</title>
        <authorList>
            <person name="Goeker M."/>
        </authorList>
    </citation>
    <scope>NUCLEOTIDE SEQUENCE [LARGE SCALE GENOMIC DNA]</scope>
    <source>
        <strain evidence="2 3">DSM 21537</strain>
    </source>
</reference>
<feature type="signal peptide" evidence="1">
    <location>
        <begin position="1"/>
        <end position="18"/>
    </location>
</feature>
<dbReference type="GeneID" id="79826389"/>
<gene>
    <name evidence="2" type="ORF">CLV96_1054</name>
</gene>
<organism evidence="2 3">
    <name type="scientific">Leptospira meyeri</name>
    <dbReference type="NCBI Taxonomy" id="29508"/>
    <lineage>
        <taxon>Bacteria</taxon>
        <taxon>Pseudomonadati</taxon>
        <taxon>Spirochaetota</taxon>
        <taxon>Spirochaetia</taxon>
        <taxon>Leptospirales</taxon>
        <taxon>Leptospiraceae</taxon>
        <taxon>Leptospira</taxon>
    </lineage>
</organism>